<name>A0A1Y2BX92_9FUNG</name>
<protein>
    <submittedName>
        <fullName evidence="1">Uncharacterized protein</fullName>
    </submittedName>
</protein>
<reference evidence="1 2" key="1">
    <citation type="submission" date="2016-07" db="EMBL/GenBank/DDBJ databases">
        <title>Pervasive Adenine N6-methylation of Active Genes in Fungi.</title>
        <authorList>
            <consortium name="DOE Joint Genome Institute"/>
            <person name="Mondo S.J."/>
            <person name="Dannebaum R.O."/>
            <person name="Kuo R.C."/>
            <person name="Labutti K."/>
            <person name="Haridas S."/>
            <person name="Kuo A."/>
            <person name="Salamov A."/>
            <person name="Ahrendt S.R."/>
            <person name="Lipzen A."/>
            <person name="Sullivan W."/>
            <person name="Andreopoulos W.B."/>
            <person name="Clum A."/>
            <person name="Lindquist E."/>
            <person name="Daum C."/>
            <person name="Ramamoorthy G.K."/>
            <person name="Gryganskyi A."/>
            <person name="Culley D."/>
            <person name="Magnuson J.K."/>
            <person name="James T.Y."/>
            <person name="O'Malley M.A."/>
            <person name="Stajich J.E."/>
            <person name="Spatafora J.W."/>
            <person name="Visel A."/>
            <person name="Grigoriev I.V."/>
        </authorList>
    </citation>
    <scope>NUCLEOTIDE SEQUENCE [LARGE SCALE GENOMIC DNA]</scope>
    <source>
        <strain evidence="1 2">JEL800</strain>
    </source>
</reference>
<proteinExistence type="predicted"/>
<comment type="caution">
    <text evidence="1">The sequence shown here is derived from an EMBL/GenBank/DDBJ whole genome shotgun (WGS) entry which is preliminary data.</text>
</comment>
<keyword evidence="2" id="KW-1185">Reference proteome</keyword>
<dbReference type="AlphaFoldDB" id="A0A1Y2BX92"/>
<dbReference type="OrthoDB" id="2151798at2759"/>
<evidence type="ECO:0000313" key="2">
    <source>
        <dbReference type="Proteomes" id="UP000193642"/>
    </source>
</evidence>
<organism evidence="1 2">
    <name type="scientific">Rhizoclosmatium globosum</name>
    <dbReference type="NCBI Taxonomy" id="329046"/>
    <lineage>
        <taxon>Eukaryota</taxon>
        <taxon>Fungi</taxon>
        <taxon>Fungi incertae sedis</taxon>
        <taxon>Chytridiomycota</taxon>
        <taxon>Chytridiomycota incertae sedis</taxon>
        <taxon>Chytridiomycetes</taxon>
        <taxon>Chytridiales</taxon>
        <taxon>Chytriomycetaceae</taxon>
        <taxon>Rhizoclosmatium</taxon>
    </lineage>
</organism>
<dbReference type="EMBL" id="MCGO01000040">
    <property type="protein sequence ID" value="ORY39371.1"/>
    <property type="molecule type" value="Genomic_DNA"/>
</dbReference>
<dbReference type="Proteomes" id="UP000193642">
    <property type="component" value="Unassembled WGS sequence"/>
</dbReference>
<accession>A0A1Y2BX92</accession>
<sequence>MPLLTAIRAAIVKKDWATAALKADELLIEKDISESTYAQMCYAQAMIAAKISDMDELVDPDRNQFEFVELDPQEFRNAVSFVMEGFNVAVDKKLKDLVFMGASCFLRLTQNMFLSGHLRYLFSIPLSTVANGLLLFPNERVEFLIRIHIMLSQLLVDFLDKKNIIKASEIVAWPTQEEHTQFMTTASDRVVGNLEKLAGFLNARPNDYNLPFSIIKIYLKLLQLNPAAKSVKIDCILQKDSLLKTYATIHGASNTEITDTQSLFAFIDEKIKANENSKQVLSFLLDLTEFGLKTNLIPLSKQALEKSNLIDAKSNLGVRRELIQLQLELRETVLKGFKNPKHIESNILRLNHAINKELGTSSHAFKLYSCMECDCTK</sequence>
<evidence type="ECO:0000313" key="1">
    <source>
        <dbReference type="EMBL" id="ORY39371.1"/>
    </source>
</evidence>
<gene>
    <name evidence="1" type="ORF">BCR33DRAFT_412220</name>
</gene>